<sequence>MTAKNRTRGAATCVDCGRALAVRISGTDVLHPIGSTDGCPCGGTEFRLLGDGPAPTPGDDRERAAARHTSVESSDL</sequence>
<reference evidence="3" key="1">
    <citation type="submission" date="2016-10" db="EMBL/GenBank/DDBJ databases">
        <authorList>
            <person name="Varghese N."/>
            <person name="Submissions S."/>
        </authorList>
    </citation>
    <scope>NUCLEOTIDE SEQUENCE [LARGE SCALE GENOMIC DNA]</scope>
    <source>
        <strain evidence="3">DSM 13078</strain>
    </source>
</reference>
<name>A0A1I1HTL0_NATHA</name>
<dbReference type="Proteomes" id="UP000199161">
    <property type="component" value="Unassembled WGS sequence"/>
</dbReference>
<proteinExistence type="predicted"/>
<evidence type="ECO:0000313" key="2">
    <source>
        <dbReference type="EMBL" id="SFC27407.1"/>
    </source>
</evidence>
<dbReference type="EMBL" id="FOKW01000006">
    <property type="protein sequence ID" value="SFC27407.1"/>
    <property type="molecule type" value="Genomic_DNA"/>
</dbReference>
<evidence type="ECO:0000256" key="1">
    <source>
        <dbReference type="SAM" id="MobiDB-lite"/>
    </source>
</evidence>
<organism evidence="2 3">
    <name type="scientific">Natronobacterium haloterrestre</name>
    <name type="common">Halobiforma haloterrestris</name>
    <dbReference type="NCBI Taxonomy" id="148448"/>
    <lineage>
        <taxon>Archaea</taxon>
        <taxon>Methanobacteriati</taxon>
        <taxon>Methanobacteriota</taxon>
        <taxon>Stenosarchaea group</taxon>
        <taxon>Halobacteria</taxon>
        <taxon>Halobacteriales</taxon>
        <taxon>Natrialbaceae</taxon>
        <taxon>Natronobacterium</taxon>
    </lineage>
</organism>
<accession>A0A1I1HTL0</accession>
<evidence type="ECO:0000313" key="3">
    <source>
        <dbReference type="Proteomes" id="UP000199161"/>
    </source>
</evidence>
<feature type="region of interest" description="Disordered" evidence="1">
    <location>
        <begin position="49"/>
        <end position="76"/>
    </location>
</feature>
<dbReference type="AlphaFoldDB" id="A0A1I1HTL0"/>
<gene>
    <name evidence="2" type="ORF">SAMN05444422_106167</name>
</gene>
<keyword evidence="3" id="KW-1185">Reference proteome</keyword>
<protein>
    <submittedName>
        <fullName evidence="2">Uncharacterized protein</fullName>
    </submittedName>
</protein>